<name>A0A917F825_9ACTN</name>
<evidence type="ECO:0000259" key="2">
    <source>
        <dbReference type="Pfam" id="PF02517"/>
    </source>
</evidence>
<dbReference type="Proteomes" id="UP000649179">
    <property type="component" value="Unassembled WGS sequence"/>
</dbReference>
<feature type="transmembrane region" description="Helical" evidence="1">
    <location>
        <begin position="88"/>
        <end position="108"/>
    </location>
</feature>
<keyword evidence="1" id="KW-0812">Transmembrane</keyword>
<evidence type="ECO:0000256" key="1">
    <source>
        <dbReference type="SAM" id="Phobius"/>
    </source>
</evidence>
<feature type="domain" description="CAAX prenyl protease 2/Lysostaphin resistance protein A-like" evidence="2">
    <location>
        <begin position="116"/>
        <end position="215"/>
    </location>
</feature>
<protein>
    <recommendedName>
        <fullName evidence="2">CAAX prenyl protease 2/Lysostaphin resistance protein A-like domain-containing protein</fullName>
    </recommendedName>
</protein>
<dbReference type="Pfam" id="PF02517">
    <property type="entry name" value="Rce1-like"/>
    <property type="match status" value="1"/>
</dbReference>
<proteinExistence type="predicted"/>
<gene>
    <name evidence="3" type="ORF">GCM10011519_27890</name>
</gene>
<dbReference type="GO" id="GO:0004175">
    <property type="term" value="F:endopeptidase activity"/>
    <property type="evidence" value="ECO:0007669"/>
    <property type="project" value="UniProtKB-ARBA"/>
</dbReference>
<evidence type="ECO:0000313" key="3">
    <source>
        <dbReference type="EMBL" id="GGF52339.1"/>
    </source>
</evidence>
<feature type="transmembrane region" description="Helical" evidence="1">
    <location>
        <begin position="208"/>
        <end position="225"/>
    </location>
</feature>
<reference evidence="3" key="2">
    <citation type="submission" date="2020-09" db="EMBL/GenBank/DDBJ databases">
        <authorList>
            <person name="Sun Q."/>
            <person name="Zhou Y."/>
        </authorList>
    </citation>
    <scope>NUCLEOTIDE SEQUENCE</scope>
    <source>
        <strain evidence="3">CGMCC 1.16067</strain>
    </source>
</reference>
<keyword evidence="4" id="KW-1185">Reference proteome</keyword>
<evidence type="ECO:0000313" key="4">
    <source>
        <dbReference type="Proteomes" id="UP000649179"/>
    </source>
</evidence>
<comment type="caution">
    <text evidence="3">The sequence shown here is derived from an EMBL/GenBank/DDBJ whole genome shotgun (WGS) entry which is preliminary data.</text>
</comment>
<feature type="transmembrane region" description="Helical" evidence="1">
    <location>
        <begin position="231"/>
        <end position="249"/>
    </location>
</feature>
<dbReference type="EMBL" id="BMKQ01000001">
    <property type="protein sequence ID" value="GGF52339.1"/>
    <property type="molecule type" value="Genomic_DNA"/>
</dbReference>
<dbReference type="GO" id="GO:0080120">
    <property type="term" value="P:CAAX-box protein maturation"/>
    <property type="evidence" value="ECO:0007669"/>
    <property type="project" value="UniProtKB-ARBA"/>
</dbReference>
<dbReference type="AlphaFoldDB" id="A0A917F825"/>
<accession>A0A917F825</accession>
<keyword evidence="1" id="KW-1133">Transmembrane helix</keyword>
<dbReference type="InterPro" id="IPR003675">
    <property type="entry name" value="Rce1/LyrA-like_dom"/>
</dbReference>
<feature type="transmembrane region" description="Helical" evidence="1">
    <location>
        <begin position="12"/>
        <end position="35"/>
    </location>
</feature>
<sequence>MTTPARQGPRHLSYPGLIAVVVGYLTIIKGVGYAAASIWDLDGEIYTARDVVVLMWLPLGLALAYTYAVITWLGWLRPVWHDDRPVRRWVWAVPVVFVACIALAIDYGDLAAKPLGYVLALLVATQIVGWGEEGMFRGIGVVSLRFHELSEGKVALWSSVLFGAVHLTNALGPGSVSKALPQAVAVSFAGYFFYLIRRVSRGNAVNSVVHGLFDFSVISGTAIAAGQGSYLGSGAAILAYVVTGALLVIRRKHIETARSTSALSTPESP</sequence>
<feature type="transmembrane region" description="Helical" evidence="1">
    <location>
        <begin position="179"/>
        <end position="196"/>
    </location>
</feature>
<feature type="transmembrane region" description="Helical" evidence="1">
    <location>
        <begin position="55"/>
        <end position="76"/>
    </location>
</feature>
<organism evidence="3 4">
    <name type="scientific">Marmoricola endophyticus</name>
    <dbReference type="NCBI Taxonomy" id="2040280"/>
    <lineage>
        <taxon>Bacteria</taxon>
        <taxon>Bacillati</taxon>
        <taxon>Actinomycetota</taxon>
        <taxon>Actinomycetes</taxon>
        <taxon>Propionibacteriales</taxon>
        <taxon>Nocardioidaceae</taxon>
        <taxon>Marmoricola</taxon>
    </lineage>
</organism>
<dbReference type="RefSeq" id="WP_188780321.1">
    <property type="nucleotide sequence ID" value="NZ_BMKQ01000001.1"/>
</dbReference>
<keyword evidence="1" id="KW-0472">Membrane</keyword>
<reference evidence="3" key="1">
    <citation type="journal article" date="2014" name="Int. J. Syst. Evol. Microbiol.">
        <title>Complete genome sequence of Corynebacterium casei LMG S-19264T (=DSM 44701T), isolated from a smear-ripened cheese.</title>
        <authorList>
            <consortium name="US DOE Joint Genome Institute (JGI-PGF)"/>
            <person name="Walter F."/>
            <person name="Albersmeier A."/>
            <person name="Kalinowski J."/>
            <person name="Ruckert C."/>
        </authorList>
    </citation>
    <scope>NUCLEOTIDE SEQUENCE</scope>
    <source>
        <strain evidence="3">CGMCC 1.16067</strain>
    </source>
</reference>